<proteinExistence type="predicted"/>
<dbReference type="InterPro" id="IPR050351">
    <property type="entry name" value="BphY/WalK/GraS-like"/>
</dbReference>
<feature type="transmembrane region" description="Helical" evidence="7">
    <location>
        <begin position="21"/>
        <end position="38"/>
    </location>
</feature>
<dbReference type="PANTHER" id="PTHR42878">
    <property type="entry name" value="TWO-COMPONENT HISTIDINE KINASE"/>
    <property type="match status" value="1"/>
</dbReference>
<name>A0ABP1FE45_9FLAO</name>
<evidence type="ECO:0000256" key="2">
    <source>
        <dbReference type="ARBA" id="ARBA00012438"/>
    </source>
</evidence>
<dbReference type="PRINTS" id="PR00344">
    <property type="entry name" value="BCTRLSENSOR"/>
</dbReference>
<dbReference type="PANTHER" id="PTHR42878:SF15">
    <property type="entry name" value="BACTERIOPHYTOCHROME"/>
    <property type="match status" value="1"/>
</dbReference>
<feature type="transmembrane region" description="Helical" evidence="7">
    <location>
        <begin position="124"/>
        <end position="142"/>
    </location>
</feature>
<feature type="transmembrane region" description="Helical" evidence="7">
    <location>
        <begin position="75"/>
        <end position="95"/>
    </location>
</feature>
<dbReference type="Proteomes" id="UP001497602">
    <property type="component" value="Unassembled WGS sequence"/>
</dbReference>
<keyword evidence="7" id="KW-0812">Transmembrane</keyword>
<protein>
    <recommendedName>
        <fullName evidence="2">histidine kinase</fullName>
        <ecNumber evidence="2">2.7.13.3</ecNumber>
    </recommendedName>
</protein>
<evidence type="ECO:0000313" key="10">
    <source>
        <dbReference type="Proteomes" id="UP001497602"/>
    </source>
</evidence>
<evidence type="ECO:0000313" key="9">
    <source>
        <dbReference type="EMBL" id="CAL2106609.1"/>
    </source>
</evidence>
<dbReference type="EMBL" id="CAXJRC010000017">
    <property type="protein sequence ID" value="CAL2106609.1"/>
    <property type="molecule type" value="Genomic_DNA"/>
</dbReference>
<dbReference type="Pfam" id="PF02518">
    <property type="entry name" value="HATPase_c"/>
    <property type="match status" value="1"/>
</dbReference>
<dbReference type="InterPro" id="IPR003661">
    <property type="entry name" value="HisK_dim/P_dom"/>
</dbReference>
<dbReference type="InterPro" id="IPR003594">
    <property type="entry name" value="HATPase_dom"/>
</dbReference>
<dbReference type="InterPro" id="IPR036890">
    <property type="entry name" value="HATPase_C_sf"/>
</dbReference>
<evidence type="ECO:0000256" key="4">
    <source>
        <dbReference type="ARBA" id="ARBA00022679"/>
    </source>
</evidence>
<dbReference type="SMART" id="SM00387">
    <property type="entry name" value="HATPase_c"/>
    <property type="match status" value="1"/>
</dbReference>
<sequence length="430" mass="49901">MILSFLKKIGRLEAFEINSSSLVLSLMSPGLYLYSILIFEFNSNAVEIPFLREVFTFFFMVVGLLPLTKRKFIDNYYGVIVFFSLFLFQHYLIYTTALNKFSLDYLLGTFIVMFGAILMMNNRLLVVLFSACQMIHIGYWVLTSNLDLVIEGAILVSTSTIFVFSFIILNGSIRYRKNLLEVNLTLEDRINKRTEDLEIRAKELYERNKDLEEFAYVVSHDLKRPLRNIYTLADWLSEVQIDKGVNIDKEDFYENLTKMKLQVEQMDLLINGILNYSLQMEKEKEMKSVDVDALVRKIAKVNSNNKCEINLKSKLPVLLFNESQLLQVFQNLIQNAIKHNDKEKTVVMIGCEEEGKEYLFYIKDNGPGIEEKYHDKIFQLFQKLDIKTHIESIGIGLALVKKIIERNGGGVWIDSKLGEGATFFFTIKKR</sequence>
<evidence type="ECO:0000256" key="1">
    <source>
        <dbReference type="ARBA" id="ARBA00000085"/>
    </source>
</evidence>
<dbReference type="CDD" id="cd00082">
    <property type="entry name" value="HisKA"/>
    <property type="match status" value="1"/>
</dbReference>
<dbReference type="Gene3D" id="1.10.287.130">
    <property type="match status" value="1"/>
</dbReference>
<keyword evidence="7" id="KW-0472">Membrane</keyword>
<keyword evidence="4" id="KW-0808">Transferase</keyword>
<comment type="catalytic activity">
    <reaction evidence="1">
        <text>ATP + protein L-histidine = ADP + protein N-phospho-L-histidine.</text>
        <dbReference type="EC" id="2.7.13.3"/>
    </reaction>
</comment>
<dbReference type="PROSITE" id="PS50109">
    <property type="entry name" value="HIS_KIN"/>
    <property type="match status" value="1"/>
</dbReference>
<dbReference type="InterPro" id="IPR004358">
    <property type="entry name" value="Sig_transdc_His_kin-like_C"/>
</dbReference>
<feature type="transmembrane region" description="Helical" evidence="7">
    <location>
        <begin position="148"/>
        <end position="169"/>
    </location>
</feature>
<dbReference type="SUPFAM" id="SSF55874">
    <property type="entry name" value="ATPase domain of HSP90 chaperone/DNA topoisomerase II/histidine kinase"/>
    <property type="match status" value="1"/>
</dbReference>
<reference evidence="9 10" key="1">
    <citation type="submission" date="2024-05" db="EMBL/GenBank/DDBJ databases">
        <authorList>
            <person name="Duchaud E."/>
        </authorList>
    </citation>
    <scope>NUCLEOTIDE SEQUENCE [LARGE SCALE GENOMIC DNA]</scope>
    <source>
        <strain evidence="9">Ena-SAMPLE-TAB-13-05-2024-13:56:06:370-140305</strain>
    </source>
</reference>
<evidence type="ECO:0000256" key="6">
    <source>
        <dbReference type="SAM" id="Coils"/>
    </source>
</evidence>
<accession>A0ABP1FE45</accession>
<keyword evidence="3" id="KW-0597">Phosphoprotein</keyword>
<dbReference type="RefSeq" id="WP_348738353.1">
    <property type="nucleotide sequence ID" value="NZ_CAXJRC010000017.1"/>
</dbReference>
<feature type="transmembrane region" description="Helical" evidence="7">
    <location>
        <begin position="50"/>
        <end position="68"/>
    </location>
</feature>
<evidence type="ECO:0000259" key="8">
    <source>
        <dbReference type="PROSITE" id="PS50109"/>
    </source>
</evidence>
<dbReference type="SUPFAM" id="SSF47384">
    <property type="entry name" value="Homodimeric domain of signal transducing histidine kinase"/>
    <property type="match status" value="1"/>
</dbReference>
<feature type="domain" description="Histidine kinase" evidence="8">
    <location>
        <begin position="217"/>
        <end position="430"/>
    </location>
</feature>
<feature type="transmembrane region" description="Helical" evidence="7">
    <location>
        <begin position="101"/>
        <end position="119"/>
    </location>
</feature>
<keyword evidence="5 9" id="KW-0418">Kinase</keyword>
<dbReference type="Pfam" id="PF00512">
    <property type="entry name" value="HisKA"/>
    <property type="match status" value="1"/>
</dbReference>
<dbReference type="InterPro" id="IPR005467">
    <property type="entry name" value="His_kinase_dom"/>
</dbReference>
<evidence type="ECO:0000256" key="3">
    <source>
        <dbReference type="ARBA" id="ARBA00022553"/>
    </source>
</evidence>
<dbReference type="SMART" id="SM00388">
    <property type="entry name" value="HisKA"/>
    <property type="match status" value="1"/>
</dbReference>
<dbReference type="InterPro" id="IPR036097">
    <property type="entry name" value="HisK_dim/P_sf"/>
</dbReference>
<organism evidence="9 10">
    <name type="scientific">Tenacibaculum vairaonense</name>
    <dbReference type="NCBI Taxonomy" id="3137860"/>
    <lineage>
        <taxon>Bacteria</taxon>
        <taxon>Pseudomonadati</taxon>
        <taxon>Bacteroidota</taxon>
        <taxon>Flavobacteriia</taxon>
        <taxon>Flavobacteriales</taxon>
        <taxon>Flavobacteriaceae</taxon>
        <taxon>Tenacibaculum</taxon>
    </lineage>
</organism>
<dbReference type="EC" id="2.7.13.3" evidence="2"/>
<gene>
    <name evidence="9" type="ORF">T190115A13A_250040</name>
</gene>
<evidence type="ECO:0000256" key="7">
    <source>
        <dbReference type="SAM" id="Phobius"/>
    </source>
</evidence>
<evidence type="ECO:0000256" key="5">
    <source>
        <dbReference type="ARBA" id="ARBA00022777"/>
    </source>
</evidence>
<feature type="coiled-coil region" evidence="6">
    <location>
        <begin position="187"/>
        <end position="214"/>
    </location>
</feature>
<dbReference type="Gene3D" id="3.30.565.10">
    <property type="entry name" value="Histidine kinase-like ATPase, C-terminal domain"/>
    <property type="match status" value="1"/>
</dbReference>
<keyword evidence="7" id="KW-1133">Transmembrane helix</keyword>
<dbReference type="GO" id="GO:0016301">
    <property type="term" value="F:kinase activity"/>
    <property type="evidence" value="ECO:0007669"/>
    <property type="project" value="UniProtKB-KW"/>
</dbReference>
<keyword evidence="6" id="KW-0175">Coiled coil</keyword>
<comment type="caution">
    <text evidence="9">The sequence shown here is derived from an EMBL/GenBank/DDBJ whole genome shotgun (WGS) entry which is preliminary data.</text>
</comment>
<keyword evidence="10" id="KW-1185">Reference proteome</keyword>